<reference evidence="1" key="2">
    <citation type="submission" date="2020-10" db="EMBL/GenBank/DDBJ databases">
        <title>Comparative genomics of the Acetobacterium genus.</title>
        <authorList>
            <person name="Marshall C."/>
            <person name="May H."/>
            <person name="Norman S."/>
        </authorList>
    </citation>
    <scope>NUCLEOTIDE SEQUENCE</scope>
    <source>
        <strain evidence="1">DER-2019</strain>
    </source>
</reference>
<protein>
    <submittedName>
        <fullName evidence="1">Uncharacterized protein</fullName>
    </submittedName>
</protein>
<proteinExistence type="predicted"/>
<sequence>MKIDCSITENYLKENGRRYKNTDVRMRLAQFTSKDNINSSISDLQGWSDAHPRKTYLEDLLEKYPSIKLSDYGVPKFCPSVLGYQKEVCPFGRCNAEVSTKCWNQIMEDES</sequence>
<dbReference type="EMBL" id="WJBD01000019">
    <property type="protein sequence ID" value="MBC3889481.1"/>
    <property type="molecule type" value="Genomic_DNA"/>
</dbReference>
<dbReference type="OrthoDB" id="2106191at2"/>
<reference evidence="1" key="1">
    <citation type="submission" date="2019-10" db="EMBL/GenBank/DDBJ databases">
        <authorList>
            <person name="Ross D.E."/>
            <person name="Gulliver D."/>
        </authorList>
    </citation>
    <scope>NUCLEOTIDE SEQUENCE</scope>
    <source>
        <strain evidence="1">DER-2019</strain>
    </source>
</reference>
<evidence type="ECO:0000313" key="2">
    <source>
        <dbReference type="Proteomes" id="UP000616595"/>
    </source>
</evidence>
<dbReference type="RefSeq" id="WP_148568477.1">
    <property type="nucleotide sequence ID" value="NZ_RXYA01000018.1"/>
</dbReference>
<dbReference type="Proteomes" id="UP000616595">
    <property type="component" value="Unassembled WGS sequence"/>
</dbReference>
<name>A0A923I0K6_9FIRM</name>
<comment type="caution">
    <text evidence="1">The sequence shown here is derived from an EMBL/GenBank/DDBJ whole genome shotgun (WGS) entry which is preliminary data.</text>
</comment>
<keyword evidence="2" id="KW-1185">Reference proteome</keyword>
<evidence type="ECO:0000313" key="1">
    <source>
        <dbReference type="EMBL" id="MBC3889481.1"/>
    </source>
</evidence>
<gene>
    <name evidence="1" type="ORF">GH810_14290</name>
</gene>
<dbReference type="AlphaFoldDB" id="A0A923I0K6"/>
<accession>A0A923I0K6</accession>
<organism evidence="1 2">
    <name type="scientific">Acetobacterium paludosum</name>
    <dbReference type="NCBI Taxonomy" id="52693"/>
    <lineage>
        <taxon>Bacteria</taxon>
        <taxon>Bacillati</taxon>
        <taxon>Bacillota</taxon>
        <taxon>Clostridia</taxon>
        <taxon>Eubacteriales</taxon>
        <taxon>Eubacteriaceae</taxon>
        <taxon>Acetobacterium</taxon>
    </lineage>
</organism>